<dbReference type="Gene3D" id="1.10.405.10">
    <property type="entry name" value="Guanine Nucleotide Dissociation Inhibitor, domain 1"/>
    <property type="match status" value="1"/>
</dbReference>
<name>A0A433SC27_9BURK</name>
<dbReference type="InterPro" id="IPR036188">
    <property type="entry name" value="FAD/NAD-bd_sf"/>
</dbReference>
<evidence type="ECO:0008006" key="4">
    <source>
        <dbReference type="Google" id="ProtNLM"/>
    </source>
</evidence>
<dbReference type="AlphaFoldDB" id="A0A433SC27"/>
<protein>
    <recommendedName>
        <fullName evidence="4">Amine oxidase domain-containing protein</fullName>
    </recommendedName>
</protein>
<organism evidence="2 3">
    <name type="scientific">Saezia sanguinis</name>
    <dbReference type="NCBI Taxonomy" id="1965230"/>
    <lineage>
        <taxon>Bacteria</taxon>
        <taxon>Pseudomonadati</taxon>
        <taxon>Pseudomonadota</taxon>
        <taxon>Betaproteobacteria</taxon>
        <taxon>Burkholderiales</taxon>
        <taxon>Saeziaceae</taxon>
        <taxon>Saezia</taxon>
    </lineage>
</organism>
<dbReference type="Proteomes" id="UP000286947">
    <property type="component" value="Unassembled WGS sequence"/>
</dbReference>
<dbReference type="RefSeq" id="WP_126980202.1">
    <property type="nucleotide sequence ID" value="NZ_PQSP01000005.1"/>
</dbReference>
<evidence type="ECO:0000256" key="1">
    <source>
        <dbReference type="SAM" id="Phobius"/>
    </source>
</evidence>
<dbReference type="Pfam" id="PF13450">
    <property type="entry name" value="NAD_binding_8"/>
    <property type="match status" value="1"/>
</dbReference>
<sequence>MTEPTWTRRRLAGNALGLAAASAFPWYWYTYLRPQPPRINVHRPGITMGHQVRDHRSFPAPEHTWSCDVMIVGSGAAALTAAWKLKREGYTRFVMLEGPEPNGNNAGITNRELNYPSGAHYLALPSQESRHIREMLADIGVLQSDPYALAPVYDEMVLVHAPEERLLHNGTWQEAMLPQEDADSARFFALVEQLSQTRGNDGRPLFAIPLALSSRDTEWRALDGMTFQQWLQDNHYQSPSLLWYLNYCCRDDYGQGIQKVSAWAGLHYFACRTGHAQHAGKGAVLTWPDGLATLSNKLRDFVGFQKQSAFEPQLDIGPVNMAGTLLQAQEHPDHVELLIGIMNQQQLQTVRVQAQKVICAMPLYIASHVVQNIKQYGFEPAIHMPVYAPWMISNFVFTSFPNESEGAPLSWDNVVHNGPGLGYVVSTHQLIRAAKPERTAFTAYYAMDEAEPSAVRNWMIEANEQKLVDKAISDLKLAYPDDLSRHLQQIDITLRGHAMASPTPGYLNNEGLKALQQNNSRMLFAHSDLSGYSVFEEAAWWGYQAALRIL</sequence>
<accession>A0A433SC27</accession>
<evidence type="ECO:0000313" key="2">
    <source>
        <dbReference type="EMBL" id="RUS66285.1"/>
    </source>
</evidence>
<reference evidence="2 3" key="1">
    <citation type="submission" date="2018-01" db="EMBL/GenBank/DDBJ databases">
        <title>Saezia sanguinis gen. nov., sp. nov., in the order Burkholderiales isolated from human blood.</title>
        <authorList>
            <person name="Medina-Pascual M.J."/>
            <person name="Valdezate S."/>
            <person name="Monzon S."/>
            <person name="Cuesta I."/>
            <person name="Carrasco G."/>
            <person name="Villalon P."/>
            <person name="Saez-Nieto J.A."/>
        </authorList>
    </citation>
    <scope>NUCLEOTIDE SEQUENCE [LARGE SCALE GENOMIC DNA]</scope>
    <source>
        <strain evidence="2 3">CNM695-12</strain>
    </source>
</reference>
<proteinExistence type="predicted"/>
<keyword evidence="1" id="KW-1133">Transmembrane helix</keyword>
<evidence type="ECO:0000313" key="3">
    <source>
        <dbReference type="Proteomes" id="UP000286947"/>
    </source>
</evidence>
<dbReference type="EMBL" id="PQSP01000005">
    <property type="protein sequence ID" value="RUS66285.1"/>
    <property type="molecule type" value="Genomic_DNA"/>
</dbReference>
<dbReference type="OrthoDB" id="127573at2"/>
<keyword evidence="1" id="KW-0812">Transmembrane</keyword>
<keyword evidence="3" id="KW-1185">Reference proteome</keyword>
<dbReference type="Gene3D" id="3.50.50.60">
    <property type="entry name" value="FAD/NAD(P)-binding domain"/>
    <property type="match status" value="1"/>
</dbReference>
<comment type="caution">
    <text evidence="2">The sequence shown here is derived from an EMBL/GenBank/DDBJ whole genome shotgun (WGS) entry which is preliminary data.</text>
</comment>
<keyword evidence="1" id="KW-0472">Membrane</keyword>
<feature type="transmembrane region" description="Helical" evidence="1">
    <location>
        <begin position="12"/>
        <end position="29"/>
    </location>
</feature>
<gene>
    <name evidence="2" type="ORF">CUZ56_02010</name>
</gene>
<dbReference type="SUPFAM" id="SSF51905">
    <property type="entry name" value="FAD/NAD(P)-binding domain"/>
    <property type="match status" value="1"/>
</dbReference>